<keyword evidence="2" id="KW-1185">Reference proteome</keyword>
<accession>F6HT37</accession>
<evidence type="ECO:0000313" key="2">
    <source>
        <dbReference type="Proteomes" id="UP000009183"/>
    </source>
</evidence>
<gene>
    <name evidence="1" type="ordered locus">VIT_02s0012g02300</name>
</gene>
<sequence length="33" mass="3888">MGSRWNIFSLYVESSLKQATWEETTDAMMQLSF</sequence>
<dbReference type="InParanoid" id="F6HT37"/>
<dbReference type="PaxDb" id="29760-VIT_02s0012g02300.t01"/>
<reference evidence="2" key="1">
    <citation type="journal article" date="2007" name="Nature">
        <title>The grapevine genome sequence suggests ancestral hexaploidization in major angiosperm phyla.</title>
        <authorList>
            <consortium name="The French-Italian Public Consortium for Grapevine Genome Characterization."/>
            <person name="Jaillon O."/>
            <person name="Aury J.-M."/>
            <person name="Noel B."/>
            <person name="Policriti A."/>
            <person name="Clepet C."/>
            <person name="Casagrande A."/>
            <person name="Choisne N."/>
            <person name="Aubourg S."/>
            <person name="Vitulo N."/>
            <person name="Jubin C."/>
            <person name="Vezzi A."/>
            <person name="Legeai F."/>
            <person name="Hugueney P."/>
            <person name="Dasilva C."/>
            <person name="Horner D."/>
            <person name="Mica E."/>
            <person name="Jublot D."/>
            <person name="Poulain J."/>
            <person name="Bruyere C."/>
            <person name="Billault A."/>
            <person name="Segurens B."/>
            <person name="Gouyvenoux M."/>
            <person name="Ugarte E."/>
            <person name="Cattonaro F."/>
            <person name="Anthouard V."/>
            <person name="Vico V."/>
            <person name="Del Fabbro C."/>
            <person name="Alaux M."/>
            <person name="Di Gaspero G."/>
            <person name="Dumas V."/>
            <person name="Felice N."/>
            <person name="Paillard S."/>
            <person name="Juman I."/>
            <person name="Moroldo M."/>
            <person name="Scalabrin S."/>
            <person name="Canaguier A."/>
            <person name="Le Clainche I."/>
            <person name="Malacrida G."/>
            <person name="Durand E."/>
            <person name="Pesole G."/>
            <person name="Laucou V."/>
            <person name="Chatelet P."/>
            <person name="Merdinoglu D."/>
            <person name="Delledonne M."/>
            <person name="Pezzotti M."/>
            <person name="Lecharny A."/>
            <person name="Scarpelli C."/>
            <person name="Artiguenave F."/>
            <person name="Pe M.E."/>
            <person name="Valle G."/>
            <person name="Morgante M."/>
            <person name="Caboche M."/>
            <person name="Adam-Blondon A.-F."/>
            <person name="Weissenbach J."/>
            <person name="Quetier F."/>
            <person name="Wincker P."/>
        </authorList>
    </citation>
    <scope>NUCLEOTIDE SEQUENCE [LARGE SCALE GENOMIC DNA]</scope>
    <source>
        <strain evidence="2">cv. Pinot noir / PN40024</strain>
    </source>
</reference>
<dbReference type="Proteomes" id="UP000009183">
    <property type="component" value="Chromosome 2"/>
</dbReference>
<evidence type="ECO:0000313" key="1">
    <source>
        <dbReference type="EMBL" id="CCB57847.1"/>
    </source>
</evidence>
<organism evidence="1 2">
    <name type="scientific">Vitis vinifera</name>
    <name type="common">Grape</name>
    <dbReference type="NCBI Taxonomy" id="29760"/>
    <lineage>
        <taxon>Eukaryota</taxon>
        <taxon>Viridiplantae</taxon>
        <taxon>Streptophyta</taxon>
        <taxon>Embryophyta</taxon>
        <taxon>Tracheophyta</taxon>
        <taxon>Spermatophyta</taxon>
        <taxon>Magnoliopsida</taxon>
        <taxon>eudicotyledons</taxon>
        <taxon>Gunneridae</taxon>
        <taxon>Pentapetalae</taxon>
        <taxon>rosids</taxon>
        <taxon>Vitales</taxon>
        <taxon>Vitaceae</taxon>
        <taxon>Viteae</taxon>
        <taxon>Vitis</taxon>
    </lineage>
</organism>
<protein>
    <submittedName>
        <fullName evidence="1">Uncharacterized protein</fullName>
    </submittedName>
</protein>
<proteinExistence type="predicted"/>
<name>F6HT37_VITVI</name>
<dbReference type="AlphaFoldDB" id="F6HT37"/>
<dbReference type="EMBL" id="FN596247">
    <property type="protein sequence ID" value="CCB57847.1"/>
    <property type="molecule type" value="Genomic_DNA"/>
</dbReference>
<dbReference type="HOGENOM" id="CLU_3385764_0_0_1"/>